<proteinExistence type="predicted"/>
<evidence type="ECO:0000313" key="7">
    <source>
        <dbReference type="Proteomes" id="UP000198521"/>
    </source>
</evidence>
<evidence type="ECO:0000313" key="6">
    <source>
        <dbReference type="EMBL" id="SEL69582.1"/>
    </source>
</evidence>
<comment type="subcellular location">
    <subcellularLocation>
        <location evidence="1">Cell outer membrane</location>
    </subcellularLocation>
</comment>
<evidence type="ECO:0000256" key="2">
    <source>
        <dbReference type="ARBA" id="ARBA00023136"/>
    </source>
</evidence>
<dbReference type="SUPFAM" id="SSF56935">
    <property type="entry name" value="Porins"/>
    <property type="match status" value="1"/>
</dbReference>
<keyword evidence="6" id="KW-0675">Receptor</keyword>
<keyword evidence="7" id="KW-1185">Reference proteome</keyword>
<sequence length="878" mass="99991">MKFFKLTPLLILFCSIIGHSQEVELPITTKNQPLTDILKVFENQLEFNFSYDVKAVEDVSLEVLQTNLSIPFLQKLIELQTPYLLQKVSETDFILVKNTKVVDVCAIVVDAVSLFELPQADIHLNKKTIGLTENNGIFKLQLHPSDSISISYFGYKNKTINISELTNNSCDTIRLQPEIQSLGQVLVKEYLTGGIQKNQDASVNISTKKLSILPGLVEPDVLQSLQLLPGINSPTEDPAGLYIRGGTPGQNLVLWDGIKMYHNGHFFNQISTFNPFITKNVQVYRGGTSVRYGDRISGVIVVESDDDLIEEVQAGGGINLTHGDLYLKMPISKNAGILLAGRRSTTDVYQNIAYNNLVRKVFQNTRATIPDVGDEVTSEEESREDDISFSDVNFKLVWHPDSTSTIKLSSILAENRLDNKKNIVIDDKRNKTQDVLKLRNIGASINWDKNYNNSIYQNANFYFSSYDQRYSFIIDRIDDNVTQNTSIKNAVKDMGFEYSVRFTLANNHSLHTGYQFSYNESSYKALFDTGFGDDDPNTLDGNGTNHTLYSEYQYKTPKTYLNLGFRASQLSNVKDFFIEPRMFASYELFKNFTINTSAELKNQQLNNYLTNISTEDGRLSTLPVSDNVWILSNNSSINNIDTPRIRVLKSMQFTVGGLYTYDGWNFDLEGYYKKITDVSSLSDIILDIATQDDVETDIFYGEEERIGFDLLVKKRIQNYRFWAGYSLSKTITSFPLVQNTYYNGNFDQRHVFNLSQTLILNNFEIALGWNYATGRPYTKIVADSDAILGGTIDPNGINSSRFRDYHRLDASAVYRFKLNKEKDWNGMIGISIRNLYNRKNIIGQDYKEFTDSNFNRTLETSQNESLRFTPDIVLRFNF</sequence>
<protein>
    <submittedName>
        <fullName evidence="6">Outer membrane receptor proteins, mostly Fe transport</fullName>
    </submittedName>
</protein>
<evidence type="ECO:0000256" key="4">
    <source>
        <dbReference type="SAM" id="SignalP"/>
    </source>
</evidence>
<feature type="domain" description="TonB-dependent receptor plug" evidence="5">
    <location>
        <begin position="220"/>
        <end position="298"/>
    </location>
</feature>
<name>A0A1H7SAC8_AQUAM</name>
<dbReference type="Gene3D" id="2.40.170.20">
    <property type="entry name" value="TonB-dependent receptor, beta-barrel domain"/>
    <property type="match status" value="1"/>
</dbReference>
<feature type="signal peptide" evidence="4">
    <location>
        <begin position="1"/>
        <end position="20"/>
    </location>
</feature>
<evidence type="ECO:0000256" key="1">
    <source>
        <dbReference type="ARBA" id="ARBA00004442"/>
    </source>
</evidence>
<accession>A0A1H7SAC8</accession>
<dbReference type="Proteomes" id="UP000198521">
    <property type="component" value="Unassembled WGS sequence"/>
</dbReference>
<organism evidence="6 7">
    <name type="scientific">Aquimarina amphilecti</name>
    <dbReference type="NCBI Taxonomy" id="1038014"/>
    <lineage>
        <taxon>Bacteria</taxon>
        <taxon>Pseudomonadati</taxon>
        <taxon>Bacteroidota</taxon>
        <taxon>Flavobacteriia</taxon>
        <taxon>Flavobacteriales</taxon>
        <taxon>Flavobacteriaceae</taxon>
        <taxon>Aquimarina</taxon>
    </lineage>
</organism>
<dbReference type="GO" id="GO:0009279">
    <property type="term" value="C:cell outer membrane"/>
    <property type="evidence" value="ECO:0007669"/>
    <property type="project" value="UniProtKB-SubCell"/>
</dbReference>
<evidence type="ECO:0000259" key="5">
    <source>
        <dbReference type="Pfam" id="PF07715"/>
    </source>
</evidence>
<dbReference type="AlphaFoldDB" id="A0A1H7SAC8"/>
<dbReference type="STRING" id="1038014.SAMN04487910_3074"/>
<gene>
    <name evidence="6" type="ORF">SAMN04487910_3074</name>
</gene>
<dbReference type="RefSeq" id="WP_170837090.1">
    <property type="nucleotide sequence ID" value="NZ_FOAB01000005.1"/>
</dbReference>
<evidence type="ECO:0000256" key="3">
    <source>
        <dbReference type="ARBA" id="ARBA00023237"/>
    </source>
</evidence>
<keyword evidence="2" id="KW-0472">Membrane</keyword>
<reference evidence="6 7" key="1">
    <citation type="submission" date="2016-10" db="EMBL/GenBank/DDBJ databases">
        <authorList>
            <person name="de Groot N.N."/>
        </authorList>
    </citation>
    <scope>NUCLEOTIDE SEQUENCE [LARGE SCALE GENOMIC DNA]</scope>
    <source>
        <strain evidence="6 7">DSM 25232</strain>
    </source>
</reference>
<dbReference type="EMBL" id="FOAB01000005">
    <property type="protein sequence ID" value="SEL69582.1"/>
    <property type="molecule type" value="Genomic_DNA"/>
</dbReference>
<dbReference type="InterPro" id="IPR036942">
    <property type="entry name" value="Beta-barrel_TonB_sf"/>
</dbReference>
<dbReference type="Pfam" id="PF07715">
    <property type="entry name" value="Plug"/>
    <property type="match status" value="1"/>
</dbReference>
<dbReference type="InterPro" id="IPR012910">
    <property type="entry name" value="Plug_dom"/>
</dbReference>
<keyword evidence="4" id="KW-0732">Signal</keyword>
<dbReference type="Gene3D" id="2.170.130.10">
    <property type="entry name" value="TonB-dependent receptor, plug domain"/>
    <property type="match status" value="1"/>
</dbReference>
<keyword evidence="3" id="KW-0998">Cell outer membrane</keyword>
<dbReference type="InterPro" id="IPR037066">
    <property type="entry name" value="Plug_dom_sf"/>
</dbReference>
<feature type="chain" id="PRO_5011662894" evidence="4">
    <location>
        <begin position="21"/>
        <end position="878"/>
    </location>
</feature>